<accession>A0A5B8CTC6</accession>
<protein>
    <submittedName>
        <fullName evidence="4">NAD-dependent epimerase/dehydratase family protein</fullName>
    </submittedName>
</protein>
<comment type="similarity">
    <text evidence="2">Belongs to the NAD(P)-dependent epimerase/dehydratase family.</text>
</comment>
<dbReference type="InterPro" id="IPR001509">
    <property type="entry name" value="Epimerase_deHydtase"/>
</dbReference>
<feature type="domain" description="NAD-dependent epimerase/dehydratase" evidence="3">
    <location>
        <begin position="4"/>
        <end position="158"/>
    </location>
</feature>
<evidence type="ECO:0000256" key="1">
    <source>
        <dbReference type="ARBA" id="ARBA00005125"/>
    </source>
</evidence>
<gene>
    <name evidence="4" type="ORF">FIU01_07075</name>
</gene>
<keyword evidence="5" id="KW-1185">Reference proteome</keyword>
<reference evidence="5" key="1">
    <citation type="journal article" date="2019" name="ISME J.">
        <title>Evolution in action: habitat transition from sediment to the pelagial leads to genome streamlining in Methylophilaceae.</title>
        <authorList>
            <person name="Salcher M."/>
            <person name="Schaefle D."/>
            <person name="Kaspar M."/>
            <person name="Neuenschwander S.M."/>
            <person name="Ghai R."/>
        </authorList>
    </citation>
    <scope>NUCLEOTIDE SEQUENCE [LARGE SCALE GENOMIC DNA]</scope>
    <source>
        <strain evidence="5">MMS-M-51</strain>
    </source>
</reference>
<proteinExistence type="inferred from homology"/>
<dbReference type="InterPro" id="IPR036291">
    <property type="entry name" value="NAD(P)-bd_dom_sf"/>
</dbReference>
<evidence type="ECO:0000256" key="2">
    <source>
        <dbReference type="ARBA" id="ARBA00007637"/>
    </source>
</evidence>
<sequence>MHLLITGASGFVGKALNNMLTKHGHITQAVNRNFAFEEFRTNEYECMIHLAGRAHVMRENTNQSLFHYRAVNVDYTLKIAELAKALQVKRFIFVSSVKVCGETSEYPLDELDTPNPSDAYGLSKLEAEIQLKNFCDKNKIELVIIRPPLIYGPNVKANFNTLLKVCKLPIPLPFASINNKRSFINLGNLNSFIELCCHHPKAPNNIFFVSDDYDVSISELISSIRLASGRRPYLVSFPIGLINFGFGLLGKKELSRRLLGNLQIDITKAKSLLGWKPVISFKEGIEQMVDKS</sequence>
<dbReference type="Pfam" id="PF01370">
    <property type="entry name" value="Epimerase"/>
    <property type="match status" value="1"/>
</dbReference>
<comment type="pathway">
    <text evidence="1">Bacterial outer membrane biogenesis; LPS O-antigen biosynthesis.</text>
</comment>
<name>A0A5B8CTC6_9PROT</name>
<dbReference type="RefSeq" id="WP_140003638.1">
    <property type="nucleotide sequence ID" value="NZ_CP040946.1"/>
</dbReference>
<dbReference type="Proteomes" id="UP000311008">
    <property type="component" value="Chromosome"/>
</dbReference>
<dbReference type="PANTHER" id="PTHR43000">
    <property type="entry name" value="DTDP-D-GLUCOSE 4,6-DEHYDRATASE-RELATED"/>
    <property type="match status" value="1"/>
</dbReference>
<evidence type="ECO:0000313" key="5">
    <source>
        <dbReference type="Proteomes" id="UP000311008"/>
    </source>
</evidence>
<organism evidence="4 5">
    <name type="scientific">Methylophilus medardicus</name>
    <dbReference type="NCBI Taxonomy" id="2588534"/>
    <lineage>
        <taxon>Bacteria</taxon>
        <taxon>Pseudomonadati</taxon>
        <taxon>Pseudomonadota</taxon>
        <taxon>Betaproteobacteria</taxon>
        <taxon>Nitrosomonadales</taxon>
        <taxon>Methylophilaceae</taxon>
        <taxon>Methylophilus</taxon>
    </lineage>
</organism>
<dbReference type="Gene3D" id="3.40.50.720">
    <property type="entry name" value="NAD(P)-binding Rossmann-like Domain"/>
    <property type="match status" value="1"/>
</dbReference>
<dbReference type="KEGG" id="mmec:FIU01_07075"/>
<dbReference type="SUPFAM" id="SSF51735">
    <property type="entry name" value="NAD(P)-binding Rossmann-fold domains"/>
    <property type="match status" value="1"/>
</dbReference>
<dbReference type="OrthoDB" id="9801056at2"/>
<dbReference type="AlphaFoldDB" id="A0A5B8CTC6"/>
<dbReference type="EMBL" id="CP040946">
    <property type="protein sequence ID" value="QDC44306.1"/>
    <property type="molecule type" value="Genomic_DNA"/>
</dbReference>
<evidence type="ECO:0000259" key="3">
    <source>
        <dbReference type="Pfam" id="PF01370"/>
    </source>
</evidence>
<evidence type="ECO:0000313" key="4">
    <source>
        <dbReference type="EMBL" id="QDC44306.1"/>
    </source>
</evidence>